<dbReference type="Proteomes" id="UP001057402">
    <property type="component" value="Chromosome 3"/>
</dbReference>
<evidence type="ECO:0000313" key="2">
    <source>
        <dbReference type="Proteomes" id="UP001057402"/>
    </source>
</evidence>
<evidence type="ECO:0000313" key="1">
    <source>
        <dbReference type="EMBL" id="KAI4379839.1"/>
    </source>
</evidence>
<sequence>MDNRLLLTPSINTPSSPSPTSSGVSDSEDGYSVYSLTPHLDFGPPHTSRLRAVLSSCLSNSLAHEVLDHDALHRKFSGRIGLDRRLYRDGGAFNHTKALSMFLSLASDRGSVLRDKTDVKDIRRDEKGHVVISCGKGEVFRGGSTSSWRRMDEDAG</sequence>
<gene>
    <name evidence="1" type="ORF">MLD38_006083</name>
</gene>
<comment type="caution">
    <text evidence="1">The sequence shown here is derived from an EMBL/GenBank/DDBJ whole genome shotgun (WGS) entry which is preliminary data.</text>
</comment>
<keyword evidence="2" id="KW-1185">Reference proteome</keyword>
<reference evidence="2" key="1">
    <citation type="journal article" date="2023" name="Front. Plant Sci.">
        <title>Chromosomal-level genome assembly of Melastoma candidum provides insights into trichome evolution.</title>
        <authorList>
            <person name="Zhong Y."/>
            <person name="Wu W."/>
            <person name="Sun C."/>
            <person name="Zou P."/>
            <person name="Liu Y."/>
            <person name="Dai S."/>
            <person name="Zhou R."/>
        </authorList>
    </citation>
    <scope>NUCLEOTIDE SEQUENCE [LARGE SCALE GENOMIC DNA]</scope>
</reference>
<dbReference type="EMBL" id="CM042882">
    <property type="protein sequence ID" value="KAI4379839.1"/>
    <property type="molecule type" value="Genomic_DNA"/>
</dbReference>
<organism evidence="1 2">
    <name type="scientific">Melastoma candidum</name>
    <dbReference type="NCBI Taxonomy" id="119954"/>
    <lineage>
        <taxon>Eukaryota</taxon>
        <taxon>Viridiplantae</taxon>
        <taxon>Streptophyta</taxon>
        <taxon>Embryophyta</taxon>
        <taxon>Tracheophyta</taxon>
        <taxon>Spermatophyta</taxon>
        <taxon>Magnoliopsida</taxon>
        <taxon>eudicotyledons</taxon>
        <taxon>Gunneridae</taxon>
        <taxon>Pentapetalae</taxon>
        <taxon>rosids</taxon>
        <taxon>malvids</taxon>
        <taxon>Myrtales</taxon>
        <taxon>Melastomataceae</taxon>
        <taxon>Melastomatoideae</taxon>
        <taxon>Melastomateae</taxon>
        <taxon>Melastoma</taxon>
    </lineage>
</organism>
<accession>A0ACB9RLU9</accession>
<protein>
    <submittedName>
        <fullName evidence="1">Uncharacterized protein</fullName>
    </submittedName>
</protein>
<proteinExistence type="predicted"/>
<name>A0ACB9RLU9_9MYRT</name>